<dbReference type="PANTHER" id="PTHR46653">
    <property type="entry name" value="SPECIFICITY PROTEIN PHOSPHATASE, PUTATIVE-RELATED"/>
    <property type="match status" value="1"/>
</dbReference>
<accession>A0AAD1YAY4</accession>
<evidence type="ECO:0000313" key="4">
    <source>
        <dbReference type="EMBL" id="CAI2386297.1"/>
    </source>
</evidence>
<dbReference type="InterPro" id="IPR000387">
    <property type="entry name" value="Tyr_Pase_dom"/>
</dbReference>
<keyword evidence="5" id="KW-1185">Reference proteome</keyword>
<comment type="caution">
    <text evidence="4">The sequence shown here is derived from an EMBL/GenBank/DDBJ whole genome shotgun (WGS) entry which is preliminary data.</text>
</comment>
<evidence type="ECO:0000259" key="2">
    <source>
        <dbReference type="PROSITE" id="PS50054"/>
    </source>
</evidence>
<feature type="compositionally biased region" description="Basic and acidic residues" evidence="1">
    <location>
        <begin position="451"/>
        <end position="465"/>
    </location>
</feature>
<protein>
    <recommendedName>
        <fullName evidence="6">Tyrosine-protein phosphatase domain-containing protein</fullName>
    </recommendedName>
</protein>
<gene>
    <name evidence="4" type="ORF">ECRASSUSDP1_LOCUS27907</name>
</gene>
<proteinExistence type="predicted"/>
<name>A0AAD1YAY4_EUPCR</name>
<dbReference type="Pfam" id="PF00782">
    <property type="entry name" value="DSPc"/>
    <property type="match status" value="1"/>
</dbReference>
<feature type="compositionally biased region" description="Polar residues" evidence="1">
    <location>
        <begin position="787"/>
        <end position="797"/>
    </location>
</feature>
<dbReference type="Proteomes" id="UP001295684">
    <property type="component" value="Unassembled WGS sequence"/>
</dbReference>
<feature type="compositionally biased region" description="Basic residues" evidence="1">
    <location>
        <begin position="412"/>
        <end position="428"/>
    </location>
</feature>
<feature type="domain" description="Tyrosine-protein phosphatase" evidence="2">
    <location>
        <begin position="41"/>
        <end position="188"/>
    </location>
</feature>
<dbReference type="SMART" id="SM00195">
    <property type="entry name" value="DSPc"/>
    <property type="match status" value="1"/>
</dbReference>
<feature type="region of interest" description="Disordered" evidence="1">
    <location>
        <begin position="412"/>
        <end position="465"/>
    </location>
</feature>
<dbReference type="PROSITE" id="PS50056">
    <property type="entry name" value="TYR_PHOSPHATASE_2"/>
    <property type="match status" value="1"/>
</dbReference>
<feature type="domain" description="Tyrosine specific protein phosphatases" evidence="3">
    <location>
        <begin position="112"/>
        <end position="169"/>
    </location>
</feature>
<dbReference type="PROSITE" id="PS50054">
    <property type="entry name" value="TYR_PHOSPHATASE_DUAL"/>
    <property type="match status" value="1"/>
</dbReference>
<dbReference type="CDD" id="cd14498">
    <property type="entry name" value="DSP"/>
    <property type="match status" value="1"/>
</dbReference>
<organism evidence="4 5">
    <name type="scientific">Euplotes crassus</name>
    <dbReference type="NCBI Taxonomy" id="5936"/>
    <lineage>
        <taxon>Eukaryota</taxon>
        <taxon>Sar</taxon>
        <taxon>Alveolata</taxon>
        <taxon>Ciliophora</taxon>
        <taxon>Intramacronucleata</taxon>
        <taxon>Spirotrichea</taxon>
        <taxon>Hypotrichia</taxon>
        <taxon>Euplotida</taxon>
        <taxon>Euplotidae</taxon>
        <taxon>Moneuplotes</taxon>
    </lineage>
</organism>
<evidence type="ECO:0008006" key="6">
    <source>
        <dbReference type="Google" id="ProtNLM"/>
    </source>
</evidence>
<evidence type="ECO:0000313" key="5">
    <source>
        <dbReference type="Proteomes" id="UP001295684"/>
    </source>
</evidence>
<evidence type="ECO:0000259" key="3">
    <source>
        <dbReference type="PROSITE" id="PS50056"/>
    </source>
</evidence>
<feature type="region of interest" description="Disordered" evidence="1">
    <location>
        <begin position="753"/>
        <end position="797"/>
    </location>
</feature>
<dbReference type="InterPro" id="IPR029021">
    <property type="entry name" value="Prot-tyrosine_phosphatase-like"/>
</dbReference>
<dbReference type="SUPFAM" id="SSF52799">
    <property type="entry name" value="(Phosphotyrosine protein) phosphatases II"/>
    <property type="match status" value="1"/>
</dbReference>
<evidence type="ECO:0000256" key="1">
    <source>
        <dbReference type="SAM" id="MobiDB-lite"/>
    </source>
</evidence>
<reference evidence="4" key="1">
    <citation type="submission" date="2023-07" db="EMBL/GenBank/DDBJ databases">
        <authorList>
            <consortium name="AG Swart"/>
            <person name="Singh M."/>
            <person name="Singh A."/>
            <person name="Seah K."/>
            <person name="Emmerich C."/>
        </authorList>
    </citation>
    <scope>NUCLEOTIDE SEQUENCE</scope>
    <source>
        <strain evidence="4">DP1</strain>
    </source>
</reference>
<dbReference type="Gene3D" id="3.90.190.10">
    <property type="entry name" value="Protein tyrosine phosphatase superfamily"/>
    <property type="match status" value="1"/>
</dbReference>
<dbReference type="InterPro" id="IPR000340">
    <property type="entry name" value="Dual-sp_phosphatase_cat-dom"/>
</dbReference>
<dbReference type="EMBL" id="CAMPGE010028794">
    <property type="protein sequence ID" value="CAI2386297.1"/>
    <property type="molecule type" value="Genomic_DNA"/>
</dbReference>
<sequence>MNDQAVGSDLTNVSKIEVPAVNIVDGIPQPPPLSMDKNMIGAIKIKDALFIGDELAAQDLEFVVNNKVTHVINCSGRQIANHWEPIGVAYLTFYWLDVDNQVLFDKEGRITHEIFSFIEEAHENGESVLVHSNRGQSRASAVLAVFFMQKYKWTLFKTLEFLNSRRPDLEIRAAFINQLSDFERRMTSQGNGPESGDWNEISDKINIHQANYVENEELLLRNTFLNAQMGPIAPYNKEEHKKEKKNKLQWIDNSKNGNLRTNASEDDLIFKDQPEPIKTHRTECFDLKSIIKAEFRDQNKENLKLEFYKPEELIDEEIHALEKDIQPLKTEDFTRKAKIELEEAKNNDPVVGNAVLGNTMPLPKKNNYFEGKVTEGSITKGLLEKNKKKVKCISKHSIKKPECKTQNFVMEHKKKVKKDPTKRKRSAKVRGPNSRIDKGFIPHSKGLHRKSYSEGIRDSRKDAKKEAKKDVVINCKNLTNVKIQNSNWSTQNTHQYNILAIIKDNKLNNTQNNKKAKPKVNEKGSKKYSQGYTLNKLTKEGILNPAKTDHYVKVIKNKNKQKQQNGSKKRKVTSYEQRYSVNLKNSKPALLSDSPGLYNGNYGERNANLVHQHALSVNIGGGSYNRSKRDKDNLMSKSAGLESFNGSHKFGSLKSTSKGEKIGKIKKSGPIKATIVTSKPRMSKYEHLGKTYKEIPMDKVTKKPKRREKRPHSSTFIGSYKHDKELYNKIMGIQNKTKPKAPCVASLGLKKKNTKRVRSASPGGLKNITLHKPPKSKEPQRIIGGNLYTTSKNPFSK</sequence>
<dbReference type="AlphaFoldDB" id="A0AAD1YAY4"/>
<dbReference type="PANTHER" id="PTHR46653:SF1">
    <property type="entry name" value="SPECIFICITY PROTEIN PHOSPHATASE, PUTATIVE-RELATED"/>
    <property type="match status" value="1"/>
</dbReference>
<dbReference type="InterPro" id="IPR020422">
    <property type="entry name" value="TYR_PHOSPHATASE_DUAL_dom"/>
</dbReference>